<comment type="caution">
    <text evidence="9">The sequence shown here is derived from an EMBL/GenBank/DDBJ whole genome shotgun (WGS) entry which is preliminary data.</text>
</comment>
<proteinExistence type="inferred from homology"/>
<organism evidence="9 10">
    <name type="scientific">Porites evermanni</name>
    <dbReference type="NCBI Taxonomy" id="104178"/>
    <lineage>
        <taxon>Eukaryota</taxon>
        <taxon>Metazoa</taxon>
        <taxon>Cnidaria</taxon>
        <taxon>Anthozoa</taxon>
        <taxon>Hexacorallia</taxon>
        <taxon>Scleractinia</taxon>
        <taxon>Fungiina</taxon>
        <taxon>Poritidae</taxon>
        <taxon>Porites</taxon>
    </lineage>
</organism>
<comment type="catalytic activity">
    <reaction evidence="1 8">
        <text>a myo-inositol phosphate + H2O = myo-inositol + phosphate</text>
        <dbReference type="Rhea" id="RHEA:24056"/>
        <dbReference type="ChEBI" id="CHEBI:15377"/>
        <dbReference type="ChEBI" id="CHEBI:17268"/>
        <dbReference type="ChEBI" id="CHEBI:43474"/>
        <dbReference type="ChEBI" id="CHEBI:84139"/>
        <dbReference type="EC" id="3.1.3.25"/>
    </reaction>
</comment>
<evidence type="ECO:0000256" key="2">
    <source>
        <dbReference type="ARBA" id="ARBA00001946"/>
    </source>
</evidence>
<dbReference type="PANTHER" id="PTHR20854">
    <property type="entry name" value="INOSITOL MONOPHOSPHATASE"/>
    <property type="match status" value="1"/>
</dbReference>
<evidence type="ECO:0000256" key="3">
    <source>
        <dbReference type="ARBA" id="ARBA00005152"/>
    </source>
</evidence>
<reference evidence="9 10" key="1">
    <citation type="submission" date="2022-05" db="EMBL/GenBank/DDBJ databases">
        <authorList>
            <consortium name="Genoscope - CEA"/>
            <person name="William W."/>
        </authorList>
    </citation>
    <scope>NUCLEOTIDE SEQUENCE [LARGE SCALE GENOMIC DNA]</scope>
</reference>
<dbReference type="InterPro" id="IPR020583">
    <property type="entry name" value="Inositol_monoP_metal-BS"/>
</dbReference>
<dbReference type="InterPro" id="IPR033942">
    <property type="entry name" value="IMPase"/>
</dbReference>
<evidence type="ECO:0000256" key="5">
    <source>
        <dbReference type="ARBA" id="ARBA00022723"/>
    </source>
</evidence>
<dbReference type="PRINTS" id="PR00378">
    <property type="entry name" value="LIIMPHPHTASE"/>
</dbReference>
<dbReference type="PROSITE" id="PS00630">
    <property type="entry name" value="IMP_2"/>
    <property type="match status" value="1"/>
</dbReference>
<dbReference type="PRINTS" id="PR00377">
    <property type="entry name" value="IMPHPHTASES"/>
</dbReference>
<dbReference type="Proteomes" id="UP001159427">
    <property type="component" value="Unassembled WGS sequence"/>
</dbReference>
<dbReference type="Pfam" id="PF00459">
    <property type="entry name" value="Inositol_P"/>
    <property type="match status" value="1"/>
</dbReference>
<evidence type="ECO:0000256" key="8">
    <source>
        <dbReference type="RuleBase" id="RU364068"/>
    </source>
</evidence>
<dbReference type="PANTHER" id="PTHR20854:SF4">
    <property type="entry name" value="INOSITOL-1-MONOPHOSPHATASE-RELATED"/>
    <property type="match status" value="1"/>
</dbReference>
<keyword evidence="5 8" id="KW-0479">Metal-binding</keyword>
<evidence type="ECO:0000256" key="4">
    <source>
        <dbReference type="ARBA" id="ARBA00009759"/>
    </source>
</evidence>
<dbReference type="SUPFAM" id="SSF56655">
    <property type="entry name" value="Carbohydrate phosphatase"/>
    <property type="match status" value="1"/>
</dbReference>
<evidence type="ECO:0000256" key="6">
    <source>
        <dbReference type="ARBA" id="ARBA00022801"/>
    </source>
</evidence>
<evidence type="ECO:0000256" key="1">
    <source>
        <dbReference type="ARBA" id="ARBA00001033"/>
    </source>
</evidence>
<comment type="pathway">
    <text evidence="3 8">Polyol metabolism; myo-inositol biosynthesis; myo-inositol from D-glucose 6-phosphate: step 2/2.</text>
</comment>
<evidence type="ECO:0000313" key="9">
    <source>
        <dbReference type="EMBL" id="CAH3046547.1"/>
    </source>
</evidence>
<keyword evidence="10" id="KW-1185">Reference proteome</keyword>
<accession>A0ABN8NBB6</accession>
<name>A0ABN8NBB6_9CNID</name>
<dbReference type="InterPro" id="IPR000760">
    <property type="entry name" value="Inositol_monophosphatase-like"/>
</dbReference>
<comment type="similarity">
    <text evidence="4 8">Belongs to the inositol monophosphatase superfamily.</text>
</comment>
<dbReference type="InterPro" id="IPR020550">
    <property type="entry name" value="Inositol_monophosphatase_CS"/>
</dbReference>
<dbReference type="EMBL" id="CALNXI010000780">
    <property type="protein sequence ID" value="CAH3046547.1"/>
    <property type="molecule type" value="Genomic_DNA"/>
</dbReference>
<dbReference type="Gene3D" id="3.40.190.80">
    <property type="match status" value="1"/>
</dbReference>
<comment type="cofactor">
    <cofactor evidence="2 8">
        <name>Mg(2+)</name>
        <dbReference type="ChEBI" id="CHEBI:18420"/>
    </cofactor>
</comment>
<keyword evidence="6 8" id="KW-0378">Hydrolase</keyword>
<gene>
    <name evidence="9" type="ORF">PEVE_00041296</name>
</gene>
<evidence type="ECO:0000313" key="10">
    <source>
        <dbReference type="Proteomes" id="UP001159427"/>
    </source>
</evidence>
<dbReference type="CDD" id="cd01639">
    <property type="entry name" value="IMPase"/>
    <property type="match status" value="1"/>
</dbReference>
<dbReference type="PROSITE" id="PS00629">
    <property type="entry name" value="IMP_1"/>
    <property type="match status" value="1"/>
</dbReference>
<evidence type="ECO:0000256" key="7">
    <source>
        <dbReference type="ARBA" id="ARBA00022842"/>
    </source>
</evidence>
<dbReference type="Gene3D" id="3.30.540.10">
    <property type="entry name" value="Fructose-1,6-Bisphosphatase, subunit A, domain 1"/>
    <property type="match status" value="1"/>
</dbReference>
<protein>
    <recommendedName>
        <fullName evidence="8">Inositol-1-monophosphatase</fullName>
        <ecNumber evidence="8">3.1.3.25</ecNumber>
    </recommendedName>
</protein>
<sequence>MAEDLVQVDDQEIQRCFDTAVRIARNAGEVVRVAFHKEKNIDTKSCGTDLVTETDKQVEELIIGSLKKEFPSHSFIGEESVSAGGSCNLTNNPTWIIDPIDGTTNFVHRFPYVAVCIGLAINKKVEIGVIYSCIRDELYTARRGSGAFRNGKQIHCSGLTDISKALVITELGASRELANMEVVNKNFRTVAEPPIRVHGIRMLGSAALNLCSIAEGSADLYYEFGIHVWDIAAAGLIVEEAGGVLLDPSGGPIDLMARRVLAAGSQEIAEKASKHLECIDLPRD</sequence>
<dbReference type="EC" id="3.1.3.25" evidence="8"/>
<dbReference type="InterPro" id="IPR020552">
    <property type="entry name" value="Inositol_monoPase_Li-sen"/>
</dbReference>
<keyword evidence="7 8" id="KW-0460">Magnesium</keyword>